<reference evidence="2" key="1">
    <citation type="submission" date="2020-03" db="EMBL/GenBank/DDBJ databases">
        <authorList>
            <person name="Weist P."/>
        </authorList>
    </citation>
    <scope>NUCLEOTIDE SEQUENCE</scope>
</reference>
<feature type="region of interest" description="Disordered" evidence="1">
    <location>
        <begin position="1"/>
        <end position="70"/>
    </location>
</feature>
<evidence type="ECO:0000313" key="2">
    <source>
        <dbReference type="EMBL" id="CAB1448251.1"/>
    </source>
</evidence>
<dbReference type="AlphaFoldDB" id="A0A9N7VCB5"/>
<dbReference type="EMBL" id="CADEAL010003971">
    <property type="protein sequence ID" value="CAB1448251.1"/>
    <property type="molecule type" value="Genomic_DNA"/>
</dbReference>
<sequence>MQIHQLESDSDLEVNTLEDQIRSERAEQEQREKELKEKKKKQKTDRQLPTCLHPVDSTQRGLEEEPEPEAPHHRVIFCLCQADHGELRAGEAGSRDETIPDAW</sequence>
<comment type="caution">
    <text evidence="2">The sequence shown here is derived from an EMBL/GenBank/DDBJ whole genome shotgun (WGS) entry which is preliminary data.</text>
</comment>
<dbReference type="Proteomes" id="UP001153269">
    <property type="component" value="Unassembled WGS sequence"/>
</dbReference>
<name>A0A9N7VCB5_PLEPL</name>
<feature type="compositionally biased region" description="Basic and acidic residues" evidence="1">
    <location>
        <begin position="19"/>
        <end position="37"/>
    </location>
</feature>
<gene>
    <name evidence="2" type="ORF">PLEPLA_LOCUS35908</name>
</gene>
<keyword evidence="3" id="KW-1185">Reference proteome</keyword>
<accession>A0A9N7VCB5</accession>
<proteinExistence type="predicted"/>
<protein>
    <submittedName>
        <fullName evidence="2">Uncharacterized protein</fullName>
    </submittedName>
</protein>
<evidence type="ECO:0000313" key="3">
    <source>
        <dbReference type="Proteomes" id="UP001153269"/>
    </source>
</evidence>
<evidence type="ECO:0000256" key="1">
    <source>
        <dbReference type="SAM" id="MobiDB-lite"/>
    </source>
</evidence>
<organism evidence="2 3">
    <name type="scientific">Pleuronectes platessa</name>
    <name type="common">European plaice</name>
    <dbReference type="NCBI Taxonomy" id="8262"/>
    <lineage>
        <taxon>Eukaryota</taxon>
        <taxon>Metazoa</taxon>
        <taxon>Chordata</taxon>
        <taxon>Craniata</taxon>
        <taxon>Vertebrata</taxon>
        <taxon>Euteleostomi</taxon>
        <taxon>Actinopterygii</taxon>
        <taxon>Neopterygii</taxon>
        <taxon>Teleostei</taxon>
        <taxon>Neoteleostei</taxon>
        <taxon>Acanthomorphata</taxon>
        <taxon>Carangaria</taxon>
        <taxon>Pleuronectiformes</taxon>
        <taxon>Pleuronectoidei</taxon>
        <taxon>Pleuronectidae</taxon>
        <taxon>Pleuronectes</taxon>
    </lineage>
</organism>